<reference evidence="1" key="1">
    <citation type="submission" date="2021-03" db="EMBL/GenBank/DDBJ databases">
        <title>Draft genome sequence of rust myrtle Austropuccinia psidii MF-1, a brazilian biotype.</title>
        <authorList>
            <person name="Quecine M.C."/>
            <person name="Pachon D.M.R."/>
            <person name="Bonatelli M.L."/>
            <person name="Correr F.H."/>
            <person name="Franceschini L.M."/>
            <person name="Leite T.F."/>
            <person name="Margarido G.R.A."/>
            <person name="Almeida C.A."/>
            <person name="Ferrarezi J.A."/>
            <person name="Labate C.A."/>
        </authorList>
    </citation>
    <scope>NUCLEOTIDE SEQUENCE</scope>
    <source>
        <strain evidence="1">MF-1</strain>
    </source>
</reference>
<name>A0A9Q3GAS4_9BASI</name>
<organism evidence="1 2">
    <name type="scientific">Austropuccinia psidii MF-1</name>
    <dbReference type="NCBI Taxonomy" id="1389203"/>
    <lineage>
        <taxon>Eukaryota</taxon>
        <taxon>Fungi</taxon>
        <taxon>Dikarya</taxon>
        <taxon>Basidiomycota</taxon>
        <taxon>Pucciniomycotina</taxon>
        <taxon>Pucciniomycetes</taxon>
        <taxon>Pucciniales</taxon>
        <taxon>Sphaerophragmiaceae</taxon>
        <taxon>Austropuccinia</taxon>
    </lineage>
</organism>
<proteinExistence type="predicted"/>
<sequence length="107" mass="12344">MKTPNRYMLRWQIARQEYRGNMTIVQKDGDIDKNADGLRRFPFPNKIENPSYVPDQPSPKVPIEGISFTDLNTTFFEEVSSSYTQDNNCSILCQLISKDSKDNSFIS</sequence>
<dbReference type="EMBL" id="AVOT02000033">
    <property type="protein sequence ID" value="MBW0460583.1"/>
    <property type="molecule type" value="Genomic_DNA"/>
</dbReference>
<dbReference type="OrthoDB" id="2507171at2759"/>
<comment type="caution">
    <text evidence="1">The sequence shown here is derived from an EMBL/GenBank/DDBJ whole genome shotgun (WGS) entry which is preliminary data.</text>
</comment>
<accession>A0A9Q3GAS4</accession>
<protein>
    <submittedName>
        <fullName evidence="1">Uncharacterized protein</fullName>
    </submittedName>
</protein>
<gene>
    <name evidence="1" type="ORF">O181_000298</name>
</gene>
<dbReference type="AlphaFoldDB" id="A0A9Q3GAS4"/>
<dbReference type="Proteomes" id="UP000765509">
    <property type="component" value="Unassembled WGS sequence"/>
</dbReference>
<evidence type="ECO:0000313" key="2">
    <source>
        <dbReference type="Proteomes" id="UP000765509"/>
    </source>
</evidence>
<keyword evidence="2" id="KW-1185">Reference proteome</keyword>
<evidence type="ECO:0000313" key="1">
    <source>
        <dbReference type="EMBL" id="MBW0460583.1"/>
    </source>
</evidence>